<keyword evidence="2" id="KW-1185">Reference proteome</keyword>
<reference evidence="1" key="1">
    <citation type="submission" date="2023-07" db="EMBL/GenBank/DDBJ databases">
        <authorList>
            <consortium name="AG Swart"/>
            <person name="Singh M."/>
            <person name="Singh A."/>
            <person name="Seah K."/>
            <person name="Emmerich C."/>
        </authorList>
    </citation>
    <scope>NUCLEOTIDE SEQUENCE</scope>
    <source>
        <strain evidence="1">DP1</strain>
    </source>
</reference>
<name>A0AAD1XTF3_EUPCR</name>
<proteinExistence type="predicted"/>
<accession>A0AAD1XTF3</accession>
<dbReference type="AlphaFoldDB" id="A0AAD1XTF3"/>
<organism evidence="1 2">
    <name type="scientific">Euplotes crassus</name>
    <dbReference type="NCBI Taxonomy" id="5936"/>
    <lineage>
        <taxon>Eukaryota</taxon>
        <taxon>Sar</taxon>
        <taxon>Alveolata</taxon>
        <taxon>Ciliophora</taxon>
        <taxon>Intramacronucleata</taxon>
        <taxon>Spirotrichea</taxon>
        <taxon>Hypotrichia</taxon>
        <taxon>Euplotida</taxon>
        <taxon>Euplotidae</taxon>
        <taxon>Moneuplotes</taxon>
    </lineage>
</organism>
<evidence type="ECO:0000313" key="2">
    <source>
        <dbReference type="Proteomes" id="UP001295684"/>
    </source>
</evidence>
<sequence length="96" mass="11188">MFLALVINLCSDFLEILKELSTKHPALPTIALQKGAMTLLRFNPLDLYPYITQEMGFFYINLFNTRLRAAFDLWQECKGRYSVTPHKIYKSLSLLK</sequence>
<gene>
    <name evidence="1" type="ORF">ECRASSUSDP1_LOCUS19607</name>
</gene>
<dbReference type="Proteomes" id="UP001295684">
    <property type="component" value="Unassembled WGS sequence"/>
</dbReference>
<dbReference type="EMBL" id="CAMPGE010019911">
    <property type="protein sequence ID" value="CAI2378212.1"/>
    <property type="molecule type" value="Genomic_DNA"/>
</dbReference>
<evidence type="ECO:0000313" key="1">
    <source>
        <dbReference type="EMBL" id="CAI2378212.1"/>
    </source>
</evidence>
<comment type="caution">
    <text evidence="1">The sequence shown here is derived from an EMBL/GenBank/DDBJ whole genome shotgun (WGS) entry which is preliminary data.</text>
</comment>
<protein>
    <submittedName>
        <fullName evidence="1">Uncharacterized protein</fullName>
    </submittedName>
</protein>